<dbReference type="Pfam" id="PF00027">
    <property type="entry name" value="cNMP_binding"/>
    <property type="match status" value="1"/>
</dbReference>
<sequence length="334" mass="36873">MKESTTDHFDLEMPFKDCANDYSLEKLALFKGVEPEFIRSWIADCALKWVKAGSIVLSPETVNLSMLIVLEGRASIHLESADSEAVAHVGSGECLGEVSLFDNQPPSAVVVAESDLHLLVISHEQLLRLIEWSHQISLNLLYILSQRLRYCNDAISQSSQFEEGLKDHAKRDALTGFFNRQWTDNYLSKLNSSVANGMTAPHLSLLIIDIDNLSWFNDNYGRPASEDVLQQVAQTIGQGFRSGDKIARYDEARFIVILPDTDQDAATSIAQRLSNRLSDTPAQNGSLTYPCPTVSIGVANYQPGDDFGDLIAAKNEVFRQAKLNNGAQVIPIAS</sequence>
<dbReference type="PANTHER" id="PTHR45138">
    <property type="entry name" value="REGULATORY COMPONENTS OF SENSORY TRANSDUCTION SYSTEM"/>
    <property type="match status" value="1"/>
</dbReference>
<dbReference type="Gene3D" id="2.60.120.10">
    <property type="entry name" value="Jelly Rolls"/>
    <property type="match status" value="1"/>
</dbReference>
<dbReference type="NCBIfam" id="TIGR00254">
    <property type="entry name" value="GGDEF"/>
    <property type="match status" value="1"/>
</dbReference>
<dbReference type="CDD" id="cd01949">
    <property type="entry name" value="GGDEF"/>
    <property type="match status" value="1"/>
</dbReference>
<dbReference type="InterPro" id="IPR050469">
    <property type="entry name" value="Diguanylate_Cyclase"/>
</dbReference>
<protein>
    <recommendedName>
        <fullName evidence="1">diguanylate cyclase</fullName>
        <ecNumber evidence="1">2.7.7.65</ecNumber>
    </recommendedName>
</protein>
<evidence type="ECO:0000313" key="6">
    <source>
        <dbReference type="Proteomes" id="UP000265509"/>
    </source>
</evidence>
<dbReference type="OrthoDB" id="9812260at2"/>
<comment type="caution">
    <text evidence="5">The sequence shown here is derived from an EMBL/GenBank/DDBJ whole genome shotgun (WGS) entry which is preliminary data.</text>
</comment>
<dbReference type="SUPFAM" id="SSF55073">
    <property type="entry name" value="Nucleotide cyclase"/>
    <property type="match status" value="1"/>
</dbReference>
<dbReference type="GO" id="GO:0052621">
    <property type="term" value="F:diguanylate cyclase activity"/>
    <property type="evidence" value="ECO:0007669"/>
    <property type="project" value="UniProtKB-EC"/>
</dbReference>
<dbReference type="EC" id="2.7.7.65" evidence="1"/>
<dbReference type="SMART" id="SM00267">
    <property type="entry name" value="GGDEF"/>
    <property type="match status" value="1"/>
</dbReference>
<dbReference type="CDD" id="cd00038">
    <property type="entry name" value="CAP_ED"/>
    <property type="match status" value="1"/>
</dbReference>
<dbReference type="Proteomes" id="UP000265509">
    <property type="component" value="Unassembled WGS sequence"/>
</dbReference>
<dbReference type="GO" id="GO:0043709">
    <property type="term" value="P:cell adhesion involved in single-species biofilm formation"/>
    <property type="evidence" value="ECO:0007669"/>
    <property type="project" value="TreeGrafter"/>
</dbReference>
<dbReference type="InterPro" id="IPR018490">
    <property type="entry name" value="cNMP-bd_dom_sf"/>
</dbReference>
<dbReference type="InterPro" id="IPR000160">
    <property type="entry name" value="GGDEF_dom"/>
</dbReference>
<keyword evidence="6" id="KW-1185">Reference proteome</keyword>
<dbReference type="RefSeq" id="WP_117954276.1">
    <property type="nucleotide sequence ID" value="NZ_QRAN01000010.1"/>
</dbReference>
<dbReference type="GO" id="GO:1902201">
    <property type="term" value="P:negative regulation of bacterial-type flagellum-dependent cell motility"/>
    <property type="evidence" value="ECO:0007669"/>
    <property type="project" value="TreeGrafter"/>
</dbReference>
<proteinExistence type="predicted"/>
<dbReference type="InterPro" id="IPR014710">
    <property type="entry name" value="RmlC-like_jellyroll"/>
</dbReference>
<dbReference type="EMBL" id="QRAN01000010">
    <property type="protein sequence ID" value="RLQ21717.1"/>
    <property type="molecule type" value="Genomic_DNA"/>
</dbReference>
<reference evidence="5 6" key="1">
    <citation type="submission" date="2018-07" db="EMBL/GenBank/DDBJ databases">
        <title>Halioglobus sp. genome submission.</title>
        <authorList>
            <person name="Ye M.-Q."/>
            <person name="Du Z.-J."/>
        </authorList>
    </citation>
    <scope>NUCLEOTIDE SEQUENCE [LARGE SCALE GENOMIC DNA]</scope>
    <source>
        <strain evidence="5 6">U0301</strain>
    </source>
</reference>
<comment type="catalytic activity">
    <reaction evidence="2">
        <text>2 GTP = 3',3'-c-di-GMP + 2 diphosphate</text>
        <dbReference type="Rhea" id="RHEA:24898"/>
        <dbReference type="ChEBI" id="CHEBI:33019"/>
        <dbReference type="ChEBI" id="CHEBI:37565"/>
        <dbReference type="ChEBI" id="CHEBI:58805"/>
        <dbReference type="EC" id="2.7.7.65"/>
    </reaction>
</comment>
<dbReference type="InterPro" id="IPR029787">
    <property type="entry name" value="Nucleotide_cyclase"/>
</dbReference>
<dbReference type="InterPro" id="IPR000595">
    <property type="entry name" value="cNMP-bd_dom"/>
</dbReference>
<dbReference type="SUPFAM" id="SSF51206">
    <property type="entry name" value="cAMP-binding domain-like"/>
    <property type="match status" value="1"/>
</dbReference>
<dbReference type="AlphaFoldDB" id="A0A3L7DVX7"/>
<accession>A0A3L7DVX7</accession>
<evidence type="ECO:0000256" key="2">
    <source>
        <dbReference type="ARBA" id="ARBA00034247"/>
    </source>
</evidence>
<dbReference type="PROSITE" id="PS50887">
    <property type="entry name" value="GGDEF"/>
    <property type="match status" value="1"/>
</dbReference>
<dbReference type="Gene3D" id="3.30.70.270">
    <property type="match status" value="1"/>
</dbReference>
<evidence type="ECO:0000259" key="3">
    <source>
        <dbReference type="PROSITE" id="PS50042"/>
    </source>
</evidence>
<dbReference type="PANTHER" id="PTHR45138:SF9">
    <property type="entry name" value="DIGUANYLATE CYCLASE DGCM-RELATED"/>
    <property type="match status" value="1"/>
</dbReference>
<evidence type="ECO:0000313" key="5">
    <source>
        <dbReference type="EMBL" id="RLQ21717.1"/>
    </source>
</evidence>
<dbReference type="InterPro" id="IPR043128">
    <property type="entry name" value="Rev_trsase/Diguanyl_cyclase"/>
</dbReference>
<gene>
    <name evidence="5" type="ORF">DWB85_10505</name>
</gene>
<feature type="domain" description="Cyclic nucleotide-binding" evidence="3">
    <location>
        <begin position="29"/>
        <end position="130"/>
    </location>
</feature>
<dbReference type="PROSITE" id="PS50042">
    <property type="entry name" value="CNMP_BINDING_3"/>
    <property type="match status" value="1"/>
</dbReference>
<evidence type="ECO:0000259" key="4">
    <source>
        <dbReference type="PROSITE" id="PS50887"/>
    </source>
</evidence>
<evidence type="ECO:0000256" key="1">
    <source>
        <dbReference type="ARBA" id="ARBA00012528"/>
    </source>
</evidence>
<dbReference type="SMART" id="SM00100">
    <property type="entry name" value="cNMP"/>
    <property type="match status" value="1"/>
</dbReference>
<name>A0A3L7DVX7_9GAMM</name>
<feature type="domain" description="GGDEF" evidence="4">
    <location>
        <begin position="201"/>
        <end position="334"/>
    </location>
</feature>
<dbReference type="GO" id="GO:0005886">
    <property type="term" value="C:plasma membrane"/>
    <property type="evidence" value="ECO:0007669"/>
    <property type="project" value="TreeGrafter"/>
</dbReference>
<organism evidence="5 6">
    <name type="scientific">Seongchinamella sediminis</name>
    <dbReference type="NCBI Taxonomy" id="2283635"/>
    <lineage>
        <taxon>Bacteria</taxon>
        <taxon>Pseudomonadati</taxon>
        <taxon>Pseudomonadota</taxon>
        <taxon>Gammaproteobacteria</taxon>
        <taxon>Cellvibrionales</taxon>
        <taxon>Halieaceae</taxon>
        <taxon>Seongchinamella</taxon>
    </lineage>
</organism>
<dbReference type="Pfam" id="PF00990">
    <property type="entry name" value="GGDEF"/>
    <property type="match status" value="1"/>
</dbReference>